<protein>
    <submittedName>
        <fullName evidence="1">Uncharacterized protein</fullName>
    </submittedName>
</protein>
<dbReference type="Proteomes" id="UP001066276">
    <property type="component" value="Chromosome 5"/>
</dbReference>
<evidence type="ECO:0000313" key="2">
    <source>
        <dbReference type="Proteomes" id="UP001066276"/>
    </source>
</evidence>
<name>A0AAV7RPL8_PLEWA</name>
<keyword evidence="2" id="KW-1185">Reference proteome</keyword>
<dbReference type="EMBL" id="JANPWB010000009">
    <property type="protein sequence ID" value="KAJ1154456.1"/>
    <property type="molecule type" value="Genomic_DNA"/>
</dbReference>
<proteinExistence type="predicted"/>
<sequence length="205" mass="22818">MTCSRPFLSCGFRMLLQWLLRTEGTGQDASWWDPATFMHKPLNFTLAWCCFPSFTLHLVTSGSTWSSQELTRISAYSRFSSFAAPLEPSLLVVSMAVYDDQVGDEYYMDDQARSFVQDLVYTLDAGVRHTVNQALAQAIRPNKHHLLGFAEQQGRVAPLGVQALTELSLSGGSQTLKQSTNLHAADFESLIRSITRDHGYNATSS</sequence>
<organism evidence="1 2">
    <name type="scientific">Pleurodeles waltl</name>
    <name type="common">Iberian ribbed newt</name>
    <dbReference type="NCBI Taxonomy" id="8319"/>
    <lineage>
        <taxon>Eukaryota</taxon>
        <taxon>Metazoa</taxon>
        <taxon>Chordata</taxon>
        <taxon>Craniata</taxon>
        <taxon>Vertebrata</taxon>
        <taxon>Euteleostomi</taxon>
        <taxon>Amphibia</taxon>
        <taxon>Batrachia</taxon>
        <taxon>Caudata</taxon>
        <taxon>Salamandroidea</taxon>
        <taxon>Salamandridae</taxon>
        <taxon>Pleurodelinae</taxon>
        <taxon>Pleurodeles</taxon>
    </lineage>
</organism>
<evidence type="ECO:0000313" key="1">
    <source>
        <dbReference type="EMBL" id="KAJ1154456.1"/>
    </source>
</evidence>
<comment type="caution">
    <text evidence="1">The sequence shown here is derived from an EMBL/GenBank/DDBJ whole genome shotgun (WGS) entry which is preliminary data.</text>
</comment>
<gene>
    <name evidence="1" type="ORF">NDU88_007208</name>
</gene>
<accession>A0AAV7RPL8</accession>
<dbReference type="AlphaFoldDB" id="A0AAV7RPL8"/>
<reference evidence="1" key="1">
    <citation type="journal article" date="2022" name="bioRxiv">
        <title>Sequencing and chromosome-scale assembly of the giantPleurodeles waltlgenome.</title>
        <authorList>
            <person name="Brown T."/>
            <person name="Elewa A."/>
            <person name="Iarovenko S."/>
            <person name="Subramanian E."/>
            <person name="Araus A.J."/>
            <person name="Petzold A."/>
            <person name="Susuki M."/>
            <person name="Suzuki K.-i.T."/>
            <person name="Hayashi T."/>
            <person name="Toyoda A."/>
            <person name="Oliveira C."/>
            <person name="Osipova E."/>
            <person name="Leigh N.D."/>
            <person name="Simon A."/>
            <person name="Yun M.H."/>
        </authorList>
    </citation>
    <scope>NUCLEOTIDE SEQUENCE</scope>
    <source>
        <strain evidence="1">20211129_DDA</strain>
        <tissue evidence="1">Liver</tissue>
    </source>
</reference>